<protein>
    <recommendedName>
        <fullName evidence="4">DNA polymerase IV</fullName>
        <shortName evidence="4">Pol IV</shortName>
        <ecNumber evidence="4">2.7.7.7</ecNumber>
    </recommendedName>
</protein>
<evidence type="ECO:0000256" key="1">
    <source>
        <dbReference type="ARBA" id="ARBA00010945"/>
    </source>
</evidence>
<dbReference type="AlphaFoldDB" id="A0A261UDQ5"/>
<dbReference type="InterPro" id="IPR050116">
    <property type="entry name" value="DNA_polymerase-Y"/>
</dbReference>
<evidence type="ECO:0000313" key="6">
    <source>
        <dbReference type="EMBL" id="OZI60058.1"/>
    </source>
</evidence>
<dbReference type="SUPFAM" id="SSF100879">
    <property type="entry name" value="Lesion bypass DNA polymerase (Y-family), little finger domain"/>
    <property type="match status" value="1"/>
</dbReference>
<keyword evidence="7" id="KW-1185">Reference proteome</keyword>
<dbReference type="GO" id="GO:0009432">
    <property type="term" value="P:SOS response"/>
    <property type="evidence" value="ECO:0007669"/>
    <property type="project" value="TreeGrafter"/>
</dbReference>
<comment type="subcellular location">
    <subcellularLocation>
        <location evidence="4">Cytoplasm</location>
    </subcellularLocation>
</comment>
<accession>A0A261UDQ5</accession>
<dbReference type="SUPFAM" id="SSF56672">
    <property type="entry name" value="DNA/RNA polymerases"/>
    <property type="match status" value="1"/>
</dbReference>
<dbReference type="GO" id="GO:0006261">
    <property type="term" value="P:DNA-templated DNA replication"/>
    <property type="evidence" value="ECO:0007669"/>
    <property type="project" value="UniProtKB-UniRule"/>
</dbReference>
<proteinExistence type="inferred from homology"/>
<comment type="caution">
    <text evidence="6">The sequence shown here is derived from an EMBL/GenBank/DDBJ whole genome shotgun (WGS) entry which is preliminary data.</text>
</comment>
<keyword evidence="4" id="KW-0479">Metal-binding</keyword>
<reference evidence="7" key="1">
    <citation type="submission" date="2017-05" db="EMBL/GenBank/DDBJ databases">
        <title>Complete and WGS of Bordetella genogroups.</title>
        <authorList>
            <person name="Spilker T."/>
            <person name="Lipuma J."/>
        </authorList>
    </citation>
    <scope>NUCLEOTIDE SEQUENCE [LARGE SCALE GENOMIC DNA]</scope>
    <source>
        <strain evidence="7">AU8856</strain>
    </source>
</reference>
<dbReference type="HAMAP" id="MF_01113">
    <property type="entry name" value="DNApol_IV"/>
    <property type="match status" value="1"/>
</dbReference>
<dbReference type="Pfam" id="PF11798">
    <property type="entry name" value="IMS_HHH"/>
    <property type="match status" value="1"/>
</dbReference>
<dbReference type="InterPro" id="IPR017961">
    <property type="entry name" value="DNA_pol_Y-fam_little_finger"/>
</dbReference>
<dbReference type="InterPro" id="IPR022880">
    <property type="entry name" value="DNApol_IV"/>
</dbReference>
<dbReference type="Pfam" id="PF00817">
    <property type="entry name" value="IMS"/>
    <property type="match status" value="1"/>
</dbReference>
<keyword evidence="4" id="KW-0548">Nucleotidyltransferase</keyword>
<sequence length="368" mass="40853">MTITMRKIVHIDMDAFYASVEQRDDPALRGLPVVVAWKGPRSVVCAASYEARRYGVHSAMSVARALRLCPQAIYVAPDFTRYREVSRQVRQIFVRHTDVVEPLSLDEAYLDVTSNKTALPSATEVAQTIRRQIREETGLTASAGVAPNKFLAKIASDWNKPDGIFVVRPRDVMAFLRPLPVRKVPGVGKVTQARLEELGILTVGDLELRPVDELEHHFGRYGRRLHELAHGIDDRAVEADQVAQQVSAETTFETDLRLDELGEAIGRLAERVWEQASRKRGIGRTITLKLKTDRFRLLTRSHTLGSAPGSAAALAEVARQLRGRVDLPAGTRYRLVGVGMSNFPDGEDFLRQVELFGAEPAAQDGLQA</sequence>
<feature type="binding site" evidence="4">
    <location>
        <position position="106"/>
    </location>
    <ligand>
        <name>Mg(2+)</name>
        <dbReference type="ChEBI" id="CHEBI:18420"/>
    </ligand>
</feature>
<keyword evidence="4" id="KW-0808">Transferase</keyword>
<dbReference type="InterPro" id="IPR036775">
    <property type="entry name" value="DNA_pol_Y-fam_lit_finger_sf"/>
</dbReference>
<keyword evidence="4" id="KW-0963">Cytoplasm</keyword>
<keyword evidence="4" id="KW-0235">DNA replication</keyword>
<evidence type="ECO:0000313" key="7">
    <source>
        <dbReference type="Proteomes" id="UP000215767"/>
    </source>
</evidence>
<keyword evidence="4" id="KW-0227">DNA damage</keyword>
<gene>
    <name evidence="4" type="primary">dinB</name>
    <name evidence="6" type="ORF">CAL28_11335</name>
</gene>
<dbReference type="GO" id="GO:0042276">
    <property type="term" value="P:error-prone translesion synthesis"/>
    <property type="evidence" value="ECO:0007669"/>
    <property type="project" value="TreeGrafter"/>
</dbReference>
<evidence type="ECO:0000256" key="4">
    <source>
        <dbReference type="HAMAP-Rule" id="MF_01113"/>
    </source>
</evidence>
<dbReference type="OrthoDB" id="9808813at2"/>
<keyword evidence="3 4" id="KW-0239">DNA-directed DNA polymerase</keyword>
<comment type="function">
    <text evidence="4">Poorly processive, error-prone DNA polymerase involved in untargeted mutagenesis. Copies undamaged DNA at stalled replication forks, which arise in vivo from mismatched or misaligned primer ends. These misaligned primers can be extended by PolIV. Exhibits no 3'-5' exonuclease (proofreading) activity. May be involved in translesional synthesis, in conjunction with the beta clamp from PolIII.</text>
</comment>
<dbReference type="PANTHER" id="PTHR11076">
    <property type="entry name" value="DNA REPAIR POLYMERASE UMUC / TRANSFERASE FAMILY MEMBER"/>
    <property type="match status" value="1"/>
</dbReference>
<comment type="similarity">
    <text evidence="1 4">Belongs to the DNA polymerase type-Y family.</text>
</comment>
<dbReference type="GO" id="GO:0003887">
    <property type="term" value="F:DNA-directed DNA polymerase activity"/>
    <property type="evidence" value="ECO:0007669"/>
    <property type="project" value="UniProtKB-UniRule"/>
</dbReference>
<dbReference type="Proteomes" id="UP000215767">
    <property type="component" value="Unassembled WGS sequence"/>
</dbReference>
<dbReference type="Gene3D" id="3.40.1170.60">
    <property type="match status" value="1"/>
</dbReference>
<dbReference type="EMBL" id="NEVS01000004">
    <property type="protein sequence ID" value="OZI60058.1"/>
    <property type="molecule type" value="Genomic_DNA"/>
</dbReference>
<comment type="catalytic activity">
    <reaction evidence="4">
        <text>DNA(n) + a 2'-deoxyribonucleoside 5'-triphosphate = DNA(n+1) + diphosphate</text>
        <dbReference type="Rhea" id="RHEA:22508"/>
        <dbReference type="Rhea" id="RHEA-COMP:17339"/>
        <dbReference type="Rhea" id="RHEA-COMP:17340"/>
        <dbReference type="ChEBI" id="CHEBI:33019"/>
        <dbReference type="ChEBI" id="CHEBI:61560"/>
        <dbReference type="ChEBI" id="CHEBI:173112"/>
        <dbReference type="EC" id="2.7.7.7"/>
    </reaction>
</comment>
<evidence type="ECO:0000259" key="5">
    <source>
        <dbReference type="PROSITE" id="PS50173"/>
    </source>
</evidence>
<dbReference type="InterPro" id="IPR043502">
    <property type="entry name" value="DNA/RNA_pol_sf"/>
</dbReference>
<evidence type="ECO:0000256" key="3">
    <source>
        <dbReference type="ARBA" id="ARBA00022932"/>
    </source>
</evidence>
<dbReference type="GO" id="GO:0006281">
    <property type="term" value="P:DNA repair"/>
    <property type="evidence" value="ECO:0007669"/>
    <property type="project" value="UniProtKB-UniRule"/>
</dbReference>
<dbReference type="Gene3D" id="1.10.150.20">
    <property type="entry name" value="5' to 3' exonuclease, C-terminal subdomain"/>
    <property type="match status" value="1"/>
</dbReference>
<dbReference type="InterPro" id="IPR024728">
    <property type="entry name" value="PolY_HhH_motif"/>
</dbReference>
<dbReference type="Gene3D" id="3.30.70.270">
    <property type="match status" value="1"/>
</dbReference>
<dbReference type="NCBIfam" id="NF002677">
    <property type="entry name" value="PRK02406.1"/>
    <property type="match status" value="1"/>
</dbReference>
<dbReference type="PANTHER" id="PTHR11076:SF33">
    <property type="entry name" value="DNA POLYMERASE KAPPA"/>
    <property type="match status" value="1"/>
</dbReference>
<feature type="active site" evidence="4">
    <location>
        <position position="107"/>
    </location>
</feature>
<comment type="cofactor">
    <cofactor evidence="4">
        <name>Mg(2+)</name>
        <dbReference type="ChEBI" id="CHEBI:18420"/>
    </cofactor>
    <text evidence="4">Binds 2 magnesium ions per subunit.</text>
</comment>
<keyword evidence="2 4" id="KW-0515">Mutator protein</keyword>
<keyword evidence="4" id="KW-0238">DNA-binding</keyword>
<dbReference type="Pfam" id="PF11799">
    <property type="entry name" value="IMS_C"/>
    <property type="match status" value="1"/>
</dbReference>
<dbReference type="GO" id="GO:0003684">
    <property type="term" value="F:damaged DNA binding"/>
    <property type="evidence" value="ECO:0007669"/>
    <property type="project" value="InterPro"/>
</dbReference>
<dbReference type="PROSITE" id="PS50173">
    <property type="entry name" value="UMUC"/>
    <property type="match status" value="1"/>
</dbReference>
<dbReference type="CDD" id="cd03586">
    <property type="entry name" value="PolY_Pol_IV_kappa"/>
    <property type="match status" value="1"/>
</dbReference>
<feature type="binding site" evidence="4">
    <location>
        <position position="12"/>
    </location>
    <ligand>
        <name>Mg(2+)</name>
        <dbReference type="ChEBI" id="CHEBI:18420"/>
    </ligand>
</feature>
<dbReference type="GO" id="GO:0005829">
    <property type="term" value="C:cytosol"/>
    <property type="evidence" value="ECO:0007669"/>
    <property type="project" value="TreeGrafter"/>
</dbReference>
<dbReference type="InterPro" id="IPR043128">
    <property type="entry name" value="Rev_trsase/Diguanyl_cyclase"/>
</dbReference>
<dbReference type="EC" id="2.7.7.7" evidence="4"/>
<dbReference type="InterPro" id="IPR001126">
    <property type="entry name" value="UmuC"/>
</dbReference>
<dbReference type="Gene3D" id="3.30.1490.100">
    <property type="entry name" value="DNA polymerase, Y-family, little finger domain"/>
    <property type="match status" value="1"/>
</dbReference>
<comment type="subunit">
    <text evidence="4">Monomer.</text>
</comment>
<name>A0A261UDQ5_9BORD</name>
<feature type="site" description="Substrate discrimination" evidence="4">
    <location>
        <position position="17"/>
    </location>
</feature>
<dbReference type="GO" id="GO:0000287">
    <property type="term" value="F:magnesium ion binding"/>
    <property type="evidence" value="ECO:0007669"/>
    <property type="project" value="UniProtKB-UniRule"/>
</dbReference>
<evidence type="ECO:0000256" key="2">
    <source>
        <dbReference type="ARBA" id="ARBA00022457"/>
    </source>
</evidence>
<keyword evidence="4" id="KW-0234">DNA repair</keyword>
<feature type="domain" description="UmuC" evidence="5">
    <location>
        <begin position="8"/>
        <end position="188"/>
    </location>
</feature>
<organism evidence="6 7">
    <name type="scientific">Bordetella genomosp. 11</name>
    <dbReference type="NCBI Taxonomy" id="1416808"/>
    <lineage>
        <taxon>Bacteria</taxon>
        <taxon>Pseudomonadati</taxon>
        <taxon>Pseudomonadota</taxon>
        <taxon>Betaproteobacteria</taxon>
        <taxon>Burkholderiales</taxon>
        <taxon>Alcaligenaceae</taxon>
        <taxon>Bordetella</taxon>
    </lineage>
</organism>
<keyword evidence="4" id="KW-0460">Magnesium</keyword>